<reference evidence="2 3" key="1">
    <citation type="submission" date="2020-11" db="EMBL/GenBank/DDBJ databases">
        <title>Kefir isolates.</title>
        <authorList>
            <person name="Marcisauskas S."/>
            <person name="Kim Y."/>
            <person name="Blasche S."/>
        </authorList>
    </citation>
    <scope>NUCLEOTIDE SEQUENCE [LARGE SCALE GENOMIC DNA]</scope>
    <source>
        <strain evidence="2 3">OG2</strain>
    </source>
</reference>
<protein>
    <submittedName>
        <fullName evidence="2">Uncharacterized protein</fullName>
    </submittedName>
</protein>
<dbReference type="Proteomes" id="UP000750334">
    <property type="component" value="Unassembled WGS sequence"/>
</dbReference>
<comment type="caution">
    <text evidence="2">The sequence shown here is derived from an EMBL/GenBank/DDBJ whole genome shotgun (WGS) entry which is preliminary data.</text>
</comment>
<evidence type="ECO:0000313" key="3">
    <source>
        <dbReference type="Proteomes" id="UP000750334"/>
    </source>
</evidence>
<keyword evidence="1" id="KW-0175">Coiled coil</keyword>
<name>A0A9P7BBM1_MAUEX</name>
<dbReference type="EMBL" id="PUHR01000065">
    <property type="protein sequence ID" value="KAG0668518.1"/>
    <property type="molecule type" value="Genomic_DNA"/>
</dbReference>
<keyword evidence="3" id="KW-1185">Reference proteome</keyword>
<sequence>MSSHELVTKWTSGQPWFSIIKYWIYSPFASFLDDEMFFTFNSGICSPIYSKTEQTFKNENISILQQIRLAELSDLKYTVQNLKKQLQILKSDISLIKSDYIILERNHIQRETYTKKIKKISEYSLQDILMDDDSICSSSTGYYSIEQDSDNNRVTEYLKLDSIGLNLNIIQK</sequence>
<accession>A0A9P7BBM1</accession>
<dbReference type="OrthoDB" id="4067637at2759"/>
<feature type="coiled-coil region" evidence="1">
    <location>
        <begin position="72"/>
        <end position="99"/>
    </location>
</feature>
<organism evidence="2 3">
    <name type="scientific">Maudiozyma exigua</name>
    <name type="common">Yeast</name>
    <name type="synonym">Kazachstania exigua</name>
    <dbReference type="NCBI Taxonomy" id="34358"/>
    <lineage>
        <taxon>Eukaryota</taxon>
        <taxon>Fungi</taxon>
        <taxon>Dikarya</taxon>
        <taxon>Ascomycota</taxon>
        <taxon>Saccharomycotina</taxon>
        <taxon>Saccharomycetes</taxon>
        <taxon>Saccharomycetales</taxon>
        <taxon>Saccharomycetaceae</taxon>
        <taxon>Maudiozyma</taxon>
    </lineage>
</organism>
<evidence type="ECO:0000256" key="1">
    <source>
        <dbReference type="SAM" id="Coils"/>
    </source>
</evidence>
<evidence type="ECO:0000313" key="2">
    <source>
        <dbReference type="EMBL" id="KAG0668518.1"/>
    </source>
</evidence>
<proteinExistence type="predicted"/>
<dbReference type="AlphaFoldDB" id="A0A9P7BBM1"/>
<gene>
    <name evidence="2" type="ORF">C6P45_004614</name>
</gene>